<evidence type="ECO:0000313" key="1">
    <source>
        <dbReference type="EMBL" id="VAW39684.1"/>
    </source>
</evidence>
<dbReference type="AlphaFoldDB" id="A0A3B0W7M8"/>
<protein>
    <submittedName>
        <fullName evidence="1">Uncharacterized protein</fullName>
    </submittedName>
</protein>
<name>A0A3B0W7M8_9ZZZZ</name>
<reference evidence="1" key="1">
    <citation type="submission" date="2018-06" db="EMBL/GenBank/DDBJ databases">
        <authorList>
            <person name="Zhirakovskaya E."/>
        </authorList>
    </citation>
    <scope>NUCLEOTIDE SEQUENCE</scope>
</reference>
<accession>A0A3B0W7M8</accession>
<organism evidence="1">
    <name type="scientific">hydrothermal vent metagenome</name>
    <dbReference type="NCBI Taxonomy" id="652676"/>
    <lineage>
        <taxon>unclassified sequences</taxon>
        <taxon>metagenomes</taxon>
        <taxon>ecological metagenomes</taxon>
    </lineage>
</organism>
<sequence length="67" mass="8032">MTKRKALYKSYLLRLWCEGSAHSEWRVMVETITGDNERRHFANLDELFQFLLVEVENGWSPNRENCL</sequence>
<gene>
    <name evidence="1" type="ORF">MNBD_CHLOROFLEXI01-1855</name>
</gene>
<proteinExistence type="predicted"/>
<dbReference type="EMBL" id="UOEU01000761">
    <property type="protein sequence ID" value="VAW39684.1"/>
    <property type="molecule type" value="Genomic_DNA"/>
</dbReference>